<dbReference type="InterPro" id="IPR036457">
    <property type="entry name" value="PPM-type-like_dom_sf"/>
</dbReference>
<evidence type="ECO:0000256" key="1">
    <source>
        <dbReference type="ARBA" id="ARBA00022801"/>
    </source>
</evidence>
<evidence type="ECO:0000313" key="5">
    <source>
        <dbReference type="Proteomes" id="UP000005326"/>
    </source>
</evidence>
<feature type="transmembrane region" description="Helical" evidence="2">
    <location>
        <begin position="226"/>
        <end position="250"/>
    </location>
</feature>
<organism evidence="4 5">
    <name type="scientific">[Eubacterium] siraeum DSM 15702</name>
    <dbReference type="NCBI Taxonomy" id="428128"/>
    <lineage>
        <taxon>Bacteria</taxon>
        <taxon>Bacillati</taxon>
        <taxon>Bacillota</taxon>
        <taxon>Clostridia</taxon>
        <taxon>Eubacteriales</taxon>
        <taxon>Oscillospiraceae</taxon>
        <taxon>Oscillospiraceae incertae sedis</taxon>
    </lineage>
</organism>
<feature type="transmembrane region" description="Helical" evidence="2">
    <location>
        <begin position="196"/>
        <end position="214"/>
    </location>
</feature>
<feature type="transmembrane region" description="Helical" evidence="2">
    <location>
        <begin position="52"/>
        <end position="78"/>
    </location>
</feature>
<comment type="caution">
    <text evidence="4">The sequence shown here is derived from an EMBL/GenBank/DDBJ whole genome shotgun (WGS) entry which is preliminary data.</text>
</comment>
<keyword evidence="2" id="KW-0472">Membrane</keyword>
<proteinExistence type="predicted"/>
<dbReference type="Gene3D" id="3.60.40.10">
    <property type="entry name" value="PPM-type phosphatase domain"/>
    <property type="match status" value="1"/>
</dbReference>
<feature type="transmembrane region" description="Helical" evidence="2">
    <location>
        <begin position="134"/>
        <end position="153"/>
    </location>
</feature>
<dbReference type="Pfam" id="PF19732">
    <property type="entry name" value="SpoIIE_N"/>
    <property type="match status" value="1"/>
</dbReference>
<dbReference type="AlphaFoldDB" id="B0MKE8"/>
<reference evidence="4" key="1">
    <citation type="submission" date="2007-10" db="EMBL/GenBank/DDBJ databases">
        <authorList>
            <person name="Fulton L."/>
            <person name="Clifton S."/>
            <person name="Fulton B."/>
            <person name="Xu J."/>
            <person name="Minx P."/>
            <person name="Pepin K.H."/>
            <person name="Johnson M."/>
            <person name="Thiruvilangam P."/>
            <person name="Bhonagiri V."/>
            <person name="Nash W.E."/>
            <person name="Mardis E.R."/>
            <person name="Wilson R.K."/>
        </authorList>
    </citation>
    <scope>NUCLEOTIDE SEQUENCE [LARGE SCALE GENOMIC DNA]</scope>
    <source>
        <strain evidence="4">DSM 15702</strain>
    </source>
</reference>
<dbReference type="InterPro" id="IPR045768">
    <property type="entry name" value="SpoIIE_N"/>
</dbReference>
<evidence type="ECO:0000313" key="4">
    <source>
        <dbReference type="EMBL" id="EDS01833.1"/>
    </source>
</evidence>
<feature type="domain" description="PPM-type phosphatase" evidence="3">
    <location>
        <begin position="562"/>
        <end position="765"/>
    </location>
</feature>
<name>B0MKE8_9FIRM</name>
<feature type="transmembrane region" description="Helical" evidence="2">
    <location>
        <begin position="25"/>
        <end position="45"/>
    </location>
</feature>
<keyword evidence="1" id="KW-0378">Hydrolase</keyword>
<dbReference type="InterPro" id="IPR001932">
    <property type="entry name" value="PPM-type_phosphatase-like_dom"/>
</dbReference>
<evidence type="ECO:0000259" key="3">
    <source>
        <dbReference type="SMART" id="SM00331"/>
    </source>
</evidence>
<feature type="transmembrane region" description="Helical" evidence="2">
    <location>
        <begin position="108"/>
        <end position="128"/>
    </location>
</feature>
<dbReference type="PANTHER" id="PTHR43156">
    <property type="entry name" value="STAGE II SPORULATION PROTEIN E-RELATED"/>
    <property type="match status" value="1"/>
</dbReference>
<feature type="transmembrane region" description="Helical" evidence="2">
    <location>
        <begin position="174"/>
        <end position="190"/>
    </location>
</feature>
<keyword evidence="2" id="KW-0812">Transmembrane</keyword>
<feature type="transmembrane region" description="Helical" evidence="2">
    <location>
        <begin position="262"/>
        <end position="279"/>
    </location>
</feature>
<keyword evidence="2" id="KW-1133">Transmembrane helix</keyword>
<evidence type="ECO:0000256" key="2">
    <source>
        <dbReference type="SAM" id="Phobius"/>
    </source>
</evidence>
<keyword evidence="5" id="KW-1185">Reference proteome</keyword>
<sequence length="767" mass="81857">MSESERKFEMSRAVTKDKINIREHSVIRCTAVMIAAAVISMSTVLGKPSPFAASFAAAMSGIDCISAFVGSVAGYILGGNYTDGVTVTSALLSVVAIRMIVSRRKSAVSEIVSAVTAAGSVFAANFLTSSTVSEVMNCIILSVMAGGGAVVALRLSRLAEKREIAKITVRSDPHSFICVLGGCAIVSGILSHYSVGIFNIGIIFASCLSLCSAMKYGRGAGAVCGAVSALGCAVATADYAFLAAVVAPAAAVGGMFSGGRKLSAAGGFVLTATLGTALFGMDNSKLAVVACIFMSSAVFMLLPAKLTAEQGDIARVKAGENSVRKLFSKRLKFAGGAIAEVRRTVSITAEKLDNNIGSDISWVYNTACDEICRKCRYNMQCWGKEYGDSIKQFAKITNMVKSGESVGSDAFSEPLSERCPKKQELIDKIRRLCDVYVASSTEKRRIARMRNILTAQLSATEQILSQLSDEIENSGEIEPQYNKTASNVLSKLGCEDADAVNVELGEQGRMFVEAYSDTGFFASKQDICEAMTLAFRRRFDLPTLSRVGGACKLSLFSGTTYTLDVEICQISKTEGTACGDYYESFIDKNGTAYVVLSDGMGSGGRARVDSSFACAMLIRLLQAGVGVEAAISVINTSLVCKSSDESFATLEICAVDLYSGKIDLYKAGSANTYIKCGNRFVTIGCKGLPIGVKDEPVYDRRTFTIGSRDMIVMTSDGAELNEKWLYREMDKQPDLKEFSKEVANTARFYAGDEKSDDISVIAMRLSR</sequence>
<feature type="transmembrane region" description="Helical" evidence="2">
    <location>
        <begin position="286"/>
        <end position="304"/>
    </location>
</feature>
<dbReference type="GO" id="GO:0016791">
    <property type="term" value="F:phosphatase activity"/>
    <property type="evidence" value="ECO:0007669"/>
    <property type="project" value="TreeGrafter"/>
</dbReference>
<dbReference type="PANTHER" id="PTHR43156:SF2">
    <property type="entry name" value="STAGE II SPORULATION PROTEIN E"/>
    <property type="match status" value="1"/>
</dbReference>
<dbReference type="Proteomes" id="UP000005326">
    <property type="component" value="Unassembled WGS sequence"/>
</dbReference>
<dbReference type="SUPFAM" id="SSF81606">
    <property type="entry name" value="PP2C-like"/>
    <property type="match status" value="1"/>
</dbReference>
<dbReference type="InterPro" id="IPR052016">
    <property type="entry name" value="Bact_Sigma-Reg"/>
</dbReference>
<protein>
    <submittedName>
        <fullName evidence="4">Stage II sporulation protein E</fullName>
    </submittedName>
</protein>
<accession>B0MKE8</accession>
<dbReference type="Pfam" id="PF07228">
    <property type="entry name" value="SpoIIE"/>
    <property type="match status" value="1"/>
</dbReference>
<dbReference type="SMART" id="SM00331">
    <property type="entry name" value="PP2C_SIG"/>
    <property type="match status" value="1"/>
</dbReference>
<reference evidence="4" key="2">
    <citation type="submission" date="2014-06" db="EMBL/GenBank/DDBJ databases">
        <title>Draft genome sequence of Eubacterium siraeum (DSM 15702).</title>
        <authorList>
            <person name="Sudarsanam P."/>
            <person name="Ley R."/>
            <person name="Guruge J."/>
            <person name="Turnbaugh P.J."/>
            <person name="Mahowald M."/>
            <person name="Liep D."/>
            <person name="Gordon J."/>
        </authorList>
    </citation>
    <scope>NUCLEOTIDE SEQUENCE</scope>
    <source>
        <strain evidence="4">DSM 15702</strain>
    </source>
</reference>
<gene>
    <name evidence="4" type="ORF">EUBSIR_00264</name>
</gene>
<dbReference type="EMBL" id="ABCA03000029">
    <property type="protein sequence ID" value="EDS01833.1"/>
    <property type="molecule type" value="Genomic_DNA"/>
</dbReference>